<feature type="binding site" evidence="9">
    <location>
        <position position="209"/>
    </location>
    <ligand>
        <name>Zn(2+)</name>
        <dbReference type="ChEBI" id="CHEBI:29105"/>
        <note>catalytic</note>
    </ligand>
</feature>
<comment type="caution">
    <text evidence="12">The sequence shown here is derived from an EMBL/GenBank/DDBJ whole genome shotgun (WGS) entry which is preliminary data.</text>
</comment>
<feature type="active site" description="Proton donor/acceptor" evidence="9">
    <location>
        <position position="206"/>
    </location>
</feature>
<dbReference type="HAMAP" id="MF_01924">
    <property type="entry name" value="A_A_dipeptidase"/>
    <property type="match status" value="1"/>
</dbReference>
<feature type="chain" id="PRO_5046594776" description="D-alanyl-D-alanine dipeptidase" evidence="11">
    <location>
        <begin position="22"/>
        <end position="232"/>
    </location>
</feature>
<dbReference type="InterPro" id="IPR000755">
    <property type="entry name" value="A_A_dipeptidase"/>
</dbReference>
<evidence type="ECO:0000256" key="3">
    <source>
        <dbReference type="ARBA" id="ARBA00022723"/>
    </source>
</evidence>
<sequence>MAKIAIVGLWLAVGMAANVYADTATKAPNFVDAKKHIPDLDVDMRYYSENNFIGARIDGYQAPLCLLTESAASALKQAHTRLKTFGLRLKVFDCYRPQQAVDHFARWAKDSDDTKMKAQYYPDVPKSLLFARGYIAERSGHSRGSTVDATIIDSFSGRELDMGSSWDFFSKISWPSYPYLTVQQRTNRALLAATMAEAGFTGLSEEWWHFSLNNEPYPEDYFNVAVSPSAAQ</sequence>
<keyword evidence="2 9" id="KW-0645">Protease</keyword>
<feature type="binding site" evidence="9">
    <location>
        <position position="141"/>
    </location>
    <ligand>
        <name>Zn(2+)</name>
        <dbReference type="ChEBI" id="CHEBI:29105"/>
        <note>catalytic</note>
    </ligand>
</feature>
<feature type="signal peptide" evidence="11">
    <location>
        <begin position="1"/>
        <end position="21"/>
    </location>
</feature>
<keyword evidence="4 9" id="KW-0378">Hydrolase</keyword>
<evidence type="ECO:0000256" key="9">
    <source>
        <dbReference type="HAMAP-Rule" id="MF_01924"/>
    </source>
</evidence>
<dbReference type="EC" id="3.4.13.22" evidence="9 10"/>
<feature type="binding site" evidence="9">
    <location>
        <position position="148"/>
    </location>
    <ligand>
        <name>Zn(2+)</name>
        <dbReference type="ChEBI" id="CHEBI:29105"/>
        <note>catalytic</note>
    </ligand>
</feature>
<dbReference type="PANTHER" id="PTHR43126:SF1">
    <property type="entry name" value="D-ALANYL-D-ALANINE DIPEPTIDASE"/>
    <property type="match status" value="1"/>
</dbReference>
<evidence type="ECO:0000256" key="7">
    <source>
        <dbReference type="ARBA" id="ARBA00023049"/>
    </source>
</evidence>
<feature type="site" description="Transition state stabilizer" evidence="9">
    <location>
        <position position="96"/>
    </location>
</feature>
<dbReference type="CDD" id="cd14817">
    <property type="entry name" value="D-Ala-D-Ala_dipeptidase_VanX"/>
    <property type="match status" value="1"/>
</dbReference>
<evidence type="ECO:0000256" key="4">
    <source>
        <dbReference type="ARBA" id="ARBA00022801"/>
    </source>
</evidence>
<dbReference type="RefSeq" id="WP_377120866.1">
    <property type="nucleotide sequence ID" value="NZ_JBHRSD010000006.1"/>
</dbReference>
<evidence type="ECO:0000313" key="12">
    <source>
        <dbReference type="EMBL" id="MFC3031540.1"/>
    </source>
</evidence>
<accession>A0ABV7CG07</accession>
<evidence type="ECO:0000256" key="8">
    <source>
        <dbReference type="ARBA" id="ARBA00023316"/>
    </source>
</evidence>
<evidence type="ECO:0000256" key="6">
    <source>
        <dbReference type="ARBA" id="ARBA00022997"/>
    </source>
</evidence>
<comment type="function">
    <text evidence="9 10">Catalyzes hydrolysis of the D-alanyl-D-alanine dipeptide.</text>
</comment>
<name>A0ABV7CG07_9GAMM</name>
<organism evidence="12 13">
    <name type="scientific">Pseudoalteromonas fenneropenaei</name>
    <dbReference type="NCBI Taxonomy" id="1737459"/>
    <lineage>
        <taxon>Bacteria</taxon>
        <taxon>Pseudomonadati</taxon>
        <taxon>Pseudomonadota</taxon>
        <taxon>Gammaproteobacteria</taxon>
        <taxon>Alteromonadales</taxon>
        <taxon>Pseudoalteromonadaceae</taxon>
        <taxon>Pseudoalteromonas</taxon>
    </lineage>
</organism>
<keyword evidence="5 9" id="KW-0862">Zinc</keyword>
<protein>
    <recommendedName>
        <fullName evidence="9 10">D-alanyl-D-alanine dipeptidase</fullName>
        <shortName evidence="9 10">D-Ala-D-Ala dipeptidase</shortName>
        <ecNumber evidence="9 10">3.4.13.22</ecNumber>
    </recommendedName>
</protein>
<reference evidence="13" key="1">
    <citation type="journal article" date="2019" name="Int. J. Syst. Evol. Microbiol.">
        <title>The Global Catalogue of Microorganisms (GCM) 10K type strain sequencing project: providing services to taxonomists for standard genome sequencing and annotation.</title>
        <authorList>
            <consortium name="The Broad Institute Genomics Platform"/>
            <consortium name="The Broad Institute Genome Sequencing Center for Infectious Disease"/>
            <person name="Wu L."/>
            <person name="Ma J."/>
        </authorList>
    </citation>
    <scope>NUCLEOTIDE SEQUENCE [LARGE SCALE GENOMIC DNA]</scope>
    <source>
        <strain evidence="13">KCTC 42730</strain>
    </source>
</reference>
<dbReference type="Proteomes" id="UP001595453">
    <property type="component" value="Unassembled WGS sequence"/>
</dbReference>
<comment type="catalytic activity">
    <reaction evidence="1 9 10">
        <text>D-alanyl-D-alanine + H2O = 2 D-alanine</text>
        <dbReference type="Rhea" id="RHEA:20661"/>
        <dbReference type="ChEBI" id="CHEBI:15377"/>
        <dbReference type="ChEBI" id="CHEBI:57416"/>
        <dbReference type="ChEBI" id="CHEBI:57822"/>
        <dbReference type="EC" id="3.4.13.22"/>
    </reaction>
</comment>
<dbReference type="InterPro" id="IPR009045">
    <property type="entry name" value="Zn_M74/Hedgehog-like"/>
</dbReference>
<comment type="cofactor">
    <cofactor evidence="9">
        <name>Zn(2+)</name>
        <dbReference type="ChEBI" id="CHEBI:29105"/>
    </cofactor>
    <text evidence="9">Binds 1 zinc ion per subunit.</text>
</comment>
<dbReference type="Pfam" id="PF01427">
    <property type="entry name" value="Peptidase_M15"/>
    <property type="match status" value="1"/>
</dbReference>
<keyword evidence="11" id="KW-0732">Signal</keyword>
<evidence type="ECO:0000256" key="2">
    <source>
        <dbReference type="ARBA" id="ARBA00022670"/>
    </source>
</evidence>
<evidence type="ECO:0000256" key="5">
    <source>
        <dbReference type="ARBA" id="ARBA00022833"/>
    </source>
</evidence>
<evidence type="ECO:0000313" key="13">
    <source>
        <dbReference type="Proteomes" id="UP001595453"/>
    </source>
</evidence>
<proteinExistence type="inferred from homology"/>
<dbReference type="SUPFAM" id="SSF55166">
    <property type="entry name" value="Hedgehog/DD-peptidase"/>
    <property type="match status" value="1"/>
</dbReference>
<dbReference type="PANTHER" id="PTHR43126">
    <property type="entry name" value="D-ALANYL-D-ALANINE DIPEPTIDASE"/>
    <property type="match status" value="1"/>
</dbReference>
<keyword evidence="13" id="KW-1185">Reference proteome</keyword>
<evidence type="ECO:0000256" key="1">
    <source>
        <dbReference type="ARBA" id="ARBA00001362"/>
    </source>
</evidence>
<evidence type="ECO:0000256" key="11">
    <source>
        <dbReference type="SAM" id="SignalP"/>
    </source>
</evidence>
<dbReference type="EMBL" id="JBHRSD010000006">
    <property type="protein sequence ID" value="MFC3031540.1"/>
    <property type="molecule type" value="Genomic_DNA"/>
</dbReference>
<dbReference type="Gene3D" id="3.30.1380.10">
    <property type="match status" value="1"/>
</dbReference>
<dbReference type="PIRSF" id="PIRSF026671">
    <property type="entry name" value="AA_dipeptidase"/>
    <property type="match status" value="1"/>
</dbReference>
<keyword evidence="7 9" id="KW-0482">Metalloprotease</keyword>
<keyword evidence="8 10" id="KW-0961">Cell wall biogenesis/degradation</keyword>
<comment type="similarity">
    <text evidence="9 10">Belongs to the peptidase M15D family.</text>
</comment>
<keyword evidence="3 9" id="KW-0479">Metal-binding</keyword>
<keyword evidence="6 9" id="KW-0224">Dipeptidase</keyword>
<gene>
    <name evidence="9" type="primary">ddpX</name>
    <name evidence="12" type="ORF">ACFOEE_03255</name>
</gene>
<evidence type="ECO:0000256" key="10">
    <source>
        <dbReference type="PIRNR" id="PIRNR026671"/>
    </source>
</evidence>